<feature type="domain" description="Proteasomal ATPase N-terminal OB" evidence="4">
    <location>
        <begin position="90"/>
        <end position="137"/>
    </location>
</feature>
<dbReference type="InterPro" id="IPR050221">
    <property type="entry name" value="26S_Proteasome_ATPase"/>
</dbReference>
<comment type="caution">
    <text evidence="5">The sequence shown here is derived from an EMBL/GenBank/DDBJ whole genome shotgun (WGS) entry which is preliminary data.</text>
</comment>
<dbReference type="InterPro" id="IPR012340">
    <property type="entry name" value="NA-bd_OB-fold"/>
</dbReference>
<dbReference type="InterPro" id="IPR027417">
    <property type="entry name" value="P-loop_NTPase"/>
</dbReference>
<keyword evidence="1" id="KW-0547">Nucleotide-binding</keyword>
<dbReference type="EMBL" id="LAZR01017592">
    <property type="protein sequence ID" value="KKL99768.1"/>
    <property type="molecule type" value="Genomic_DNA"/>
</dbReference>
<dbReference type="Gene3D" id="3.40.50.300">
    <property type="entry name" value="P-loop containing nucleotide triphosphate hydrolases"/>
    <property type="match status" value="1"/>
</dbReference>
<feature type="non-terminal residue" evidence="5">
    <location>
        <position position="328"/>
    </location>
</feature>
<dbReference type="InterPro" id="IPR003959">
    <property type="entry name" value="ATPase_AAA_core"/>
</dbReference>
<dbReference type="Pfam" id="PF17758">
    <property type="entry name" value="Prot_ATP_ID_OB_N"/>
    <property type="match status" value="1"/>
</dbReference>
<protein>
    <recommendedName>
        <fullName evidence="6">ATPase AAA-type core domain-containing protein</fullName>
    </recommendedName>
</protein>
<keyword evidence="2" id="KW-0067">ATP-binding</keyword>
<evidence type="ECO:0000313" key="5">
    <source>
        <dbReference type="EMBL" id="KKL99768.1"/>
    </source>
</evidence>
<dbReference type="AlphaFoldDB" id="A0A0F9GLX4"/>
<organism evidence="5">
    <name type="scientific">marine sediment metagenome</name>
    <dbReference type="NCBI Taxonomy" id="412755"/>
    <lineage>
        <taxon>unclassified sequences</taxon>
        <taxon>metagenomes</taxon>
        <taxon>ecological metagenomes</taxon>
    </lineage>
</organism>
<evidence type="ECO:0000259" key="3">
    <source>
        <dbReference type="Pfam" id="PF00004"/>
    </source>
</evidence>
<dbReference type="GO" id="GO:0005524">
    <property type="term" value="F:ATP binding"/>
    <property type="evidence" value="ECO:0007669"/>
    <property type="project" value="UniProtKB-KW"/>
</dbReference>
<feature type="domain" description="ATPase AAA-type core" evidence="3">
    <location>
        <begin position="257"/>
        <end position="319"/>
    </location>
</feature>
<gene>
    <name evidence="5" type="ORF">LCGC14_1811090</name>
</gene>
<dbReference type="SUPFAM" id="SSF52540">
    <property type="entry name" value="P-loop containing nucleoside triphosphate hydrolases"/>
    <property type="match status" value="1"/>
</dbReference>
<name>A0A0F9GLX4_9ZZZZ</name>
<evidence type="ECO:0008006" key="6">
    <source>
        <dbReference type="Google" id="ProtNLM"/>
    </source>
</evidence>
<proteinExistence type="predicted"/>
<evidence type="ECO:0000256" key="1">
    <source>
        <dbReference type="ARBA" id="ARBA00022741"/>
    </source>
</evidence>
<accession>A0A0F9GLX4</accession>
<dbReference type="Pfam" id="PF00004">
    <property type="entry name" value="AAA"/>
    <property type="match status" value="1"/>
</dbReference>
<reference evidence="5" key="1">
    <citation type="journal article" date="2015" name="Nature">
        <title>Complex archaea that bridge the gap between prokaryotes and eukaryotes.</title>
        <authorList>
            <person name="Spang A."/>
            <person name="Saw J.H."/>
            <person name="Jorgensen S.L."/>
            <person name="Zaremba-Niedzwiedzka K."/>
            <person name="Martijn J."/>
            <person name="Lind A.E."/>
            <person name="van Eijk R."/>
            <person name="Schleper C."/>
            <person name="Guy L."/>
            <person name="Ettema T.J."/>
        </authorList>
    </citation>
    <scope>NUCLEOTIDE SEQUENCE</scope>
</reference>
<dbReference type="PANTHER" id="PTHR23073">
    <property type="entry name" value="26S PROTEASOME REGULATORY SUBUNIT"/>
    <property type="match status" value="1"/>
</dbReference>
<dbReference type="InterPro" id="IPR041626">
    <property type="entry name" value="Prot_ATP_ID_OB_N"/>
</dbReference>
<dbReference type="GO" id="GO:0016887">
    <property type="term" value="F:ATP hydrolysis activity"/>
    <property type="evidence" value="ECO:0007669"/>
    <property type="project" value="InterPro"/>
</dbReference>
<evidence type="ECO:0000259" key="4">
    <source>
        <dbReference type="Pfam" id="PF17758"/>
    </source>
</evidence>
<dbReference type="Gene3D" id="2.40.50.140">
    <property type="entry name" value="Nucleic acid-binding proteins"/>
    <property type="match status" value="2"/>
</dbReference>
<sequence length="328" mass="36613">MPDNTIPSAEELFRVGRNAASLEQKAERLASIRQQSPELARQIDMMILDRCATLLAGLEEVRANQQELKAILKELAAPPWHPAMFLAAGMTAEGRRALVVHGGSRRVVAINPDMDPEALSKGQEVLLTNELNAIMALSPFGPLAYGETSTFDRWCPDGRMVVTSRDEEFIIDAVDAVADCGLKKNDRIRWDRRAWMAMERIQRARGEDMFLEETPSETFDNIGGLDEQIAELKRIVELHRNHEDVTGKYGLLRRRGVLLVGPPGTGKTMLARAFANWLGQISPSGRSRFINVKPGQLHTKWYAESEANYRKVFALAREAGEAEPQVPV</sequence>
<evidence type="ECO:0000256" key="2">
    <source>
        <dbReference type="ARBA" id="ARBA00022840"/>
    </source>
</evidence>